<dbReference type="EMBL" id="CABL01000018">
    <property type="protein sequence ID" value="CBH75961.1"/>
    <property type="molecule type" value="Genomic_DNA"/>
</dbReference>
<dbReference type="GO" id="GO:0005975">
    <property type="term" value="P:carbohydrate metabolic process"/>
    <property type="evidence" value="ECO:0007669"/>
    <property type="project" value="InterPro"/>
</dbReference>
<dbReference type="SMART" id="SM01149">
    <property type="entry name" value="DUF1237"/>
    <property type="match status" value="1"/>
</dbReference>
<dbReference type="SUPFAM" id="SSF48208">
    <property type="entry name" value="Six-hairpin glycosidases"/>
    <property type="match status" value="1"/>
</dbReference>
<gene>
    <name evidence="2" type="ORF">CARN1_1030</name>
</gene>
<sequence length="436" mass="49123">MRRAIAAFFAMLTVAAMLSTSGSALQLPSIEAAATDFRSPNAHLQEMFRAALIDTTTLAEYAPDGTAYVKTGDIPAEWLRDASAQLRPYLFFAKQDPSVRKLLRAILARMAKYIQIDPYANAFTLDYRVWEQKFELDSLAYPVTLAWSYWKTTGDTSIFTPDMEKALEDILNTMEREQDHPRDSHYTEPELADGGKGRPVAYTGMIWTGFRPSDDACYYNYLIPSEMFAVVALGDIADIERNVYRNVILARSADALRDEVQRGIQTYGLVFVPKYGYIYAYEVDGLGHAILTDDANIPSLLSAPYIGYTSNANVYYQNTRRFLLSDDNPSFYSGRYASGIGSFHTPDHWIWPLALIMQGLTARSQTEKQDVLNELLASDPGDHLLHESFDPNDPKHFTRPNFGWPNALFSEFVMTSFEGRPEIPMGSGADLEFRSQ</sequence>
<accession>E6PHM3</accession>
<protein>
    <recommendedName>
        <fullName evidence="3">Metal-independent alpha-mannosidase</fullName>
    </recommendedName>
</protein>
<reference evidence="2" key="1">
    <citation type="submission" date="2009-10" db="EMBL/GenBank/DDBJ databases">
        <title>Diversity of trophic interactions inside an arsenic-rich microbial ecosystem.</title>
        <authorList>
            <person name="Bertin P.N."/>
            <person name="Heinrich-Salmeron A."/>
            <person name="Pelletier E."/>
            <person name="Goulhen-Chollet F."/>
            <person name="Arsene-Ploetze F."/>
            <person name="Gallien S."/>
            <person name="Calteau A."/>
            <person name="Vallenet D."/>
            <person name="Casiot C."/>
            <person name="Chane-Woon-Ming B."/>
            <person name="Giloteaux L."/>
            <person name="Barakat M."/>
            <person name="Bonnefoy V."/>
            <person name="Bruneel O."/>
            <person name="Chandler M."/>
            <person name="Cleiss J."/>
            <person name="Duran R."/>
            <person name="Elbaz-Poulichet F."/>
            <person name="Fonknechten N."/>
            <person name="Lauga B."/>
            <person name="Mornico D."/>
            <person name="Ortet P."/>
            <person name="Schaeffer C."/>
            <person name="Siguier P."/>
            <person name="Alexander Thil Smith A."/>
            <person name="Van Dorsselaer A."/>
            <person name="Weissenbach J."/>
            <person name="Medigue C."/>
            <person name="Le Paslier D."/>
        </authorList>
    </citation>
    <scope>NUCLEOTIDE SEQUENCE</scope>
</reference>
<dbReference type="AlphaFoldDB" id="E6PHM3"/>
<evidence type="ECO:0008006" key="3">
    <source>
        <dbReference type="Google" id="ProtNLM"/>
    </source>
</evidence>
<organism evidence="2">
    <name type="scientific">mine drainage metagenome</name>
    <dbReference type="NCBI Taxonomy" id="410659"/>
    <lineage>
        <taxon>unclassified sequences</taxon>
        <taxon>metagenomes</taxon>
        <taxon>ecological metagenomes</taxon>
    </lineage>
</organism>
<proteinExistence type="predicted"/>
<dbReference type="Gene3D" id="1.50.10.10">
    <property type="match status" value="1"/>
</dbReference>
<dbReference type="InterPro" id="IPR008928">
    <property type="entry name" value="6-hairpin_glycosidase_sf"/>
</dbReference>
<dbReference type="PANTHER" id="PTHR31047">
    <property type="entry name" value="MEIOTICALLY UP-REGULATED GENE 157 PROTEIN"/>
    <property type="match status" value="1"/>
</dbReference>
<dbReference type="InterPro" id="IPR012341">
    <property type="entry name" value="6hp_glycosidase-like_sf"/>
</dbReference>
<dbReference type="InterPro" id="IPR008313">
    <property type="entry name" value="GH125"/>
</dbReference>
<name>E6PHM3_9ZZZZ</name>
<evidence type="ECO:0000313" key="2">
    <source>
        <dbReference type="EMBL" id="CBH75961.1"/>
    </source>
</evidence>
<dbReference type="Pfam" id="PF06824">
    <property type="entry name" value="Glyco_hydro_125"/>
    <property type="match status" value="2"/>
</dbReference>
<comment type="caution">
    <text evidence="2">The sequence shown here is derived from an EMBL/GenBank/DDBJ whole genome shotgun (WGS) entry which is preliminary data.</text>
</comment>
<dbReference type="PIRSF" id="PIRSF028846">
    <property type="entry name" value="UCP028846"/>
    <property type="match status" value="1"/>
</dbReference>
<dbReference type="PANTHER" id="PTHR31047:SF0">
    <property type="entry name" value="MEIOTICALLY UP-REGULATED GENE 157 PROTEIN"/>
    <property type="match status" value="1"/>
</dbReference>
<evidence type="ECO:0000256" key="1">
    <source>
        <dbReference type="SAM" id="MobiDB-lite"/>
    </source>
</evidence>
<feature type="region of interest" description="Disordered" evidence="1">
    <location>
        <begin position="176"/>
        <end position="195"/>
    </location>
</feature>